<evidence type="ECO:0000256" key="4">
    <source>
        <dbReference type="ARBA" id="ARBA00022777"/>
    </source>
</evidence>
<evidence type="ECO:0000313" key="7">
    <source>
        <dbReference type="Proteomes" id="UP000784294"/>
    </source>
</evidence>
<dbReference type="Proteomes" id="UP000784294">
    <property type="component" value="Unassembled WGS sequence"/>
</dbReference>
<dbReference type="EMBL" id="CAAALY010257891">
    <property type="protein sequence ID" value="VEL38422.1"/>
    <property type="molecule type" value="Genomic_DNA"/>
</dbReference>
<evidence type="ECO:0000256" key="2">
    <source>
        <dbReference type="ARBA" id="ARBA00022679"/>
    </source>
</evidence>
<accession>A0A448XJW8</accession>
<organism evidence="6 7">
    <name type="scientific">Protopolystoma xenopodis</name>
    <dbReference type="NCBI Taxonomy" id="117903"/>
    <lineage>
        <taxon>Eukaryota</taxon>
        <taxon>Metazoa</taxon>
        <taxon>Spiralia</taxon>
        <taxon>Lophotrochozoa</taxon>
        <taxon>Platyhelminthes</taxon>
        <taxon>Monogenea</taxon>
        <taxon>Polyopisthocotylea</taxon>
        <taxon>Polystomatidea</taxon>
        <taxon>Polystomatidae</taxon>
        <taxon>Protopolystoma</taxon>
    </lineage>
</organism>
<sequence>MYEYSLERNIDMHRSHQKESSRSKQLKVSQELTDISVLPDDNDVNKSPYDKANDVTSSDVNFDFDSVMMEKLKSVSLISLHSTSVNSPGSLLYFCCCRFSDLDTFRFHFHRLSDVESTFSPSGRLSGAEAPAAQAIRNAALVSKEQNCDESIIQDVSKSSHTFDMFADEVEINVQNAPGTIALNAMASENHSLVDNWDDAEGYYRVRIGELLDKRYAVYGYTGHGVFSNVVRARDSARGNLEVAIKIIRNNEVM</sequence>
<dbReference type="Gene3D" id="3.30.200.20">
    <property type="entry name" value="Phosphorylase Kinase, domain 1"/>
    <property type="match status" value="1"/>
</dbReference>
<keyword evidence="5" id="KW-0067">ATP-binding</keyword>
<evidence type="ECO:0000313" key="6">
    <source>
        <dbReference type="EMBL" id="VEL38422.1"/>
    </source>
</evidence>
<dbReference type="PANTHER" id="PTHR24058">
    <property type="entry name" value="DUAL SPECIFICITY PROTEIN KINASE"/>
    <property type="match status" value="1"/>
</dbReference>
<gene>
    <name evidence="6" type="ORF">PXEA_LOCUS31862</name>
</gene>
<keyword evidence="7" id="KW-1185">Reference proteome</keyword>
<keyword evidence="2" id="KW-0808">Transferase</keyword>
<dbReference type="InterPro" id="IPR050494">
    <property type="entry name" value="Ser_Thr_dual-spec_kinase"/>
</dbReference>
<dbReference type="GO" id="GO:0005524">
    <property type="term" value="F:ATP binding"/>
    <property type="evidence" value="ECO:0007669"/>
    <property type="project" value="UniProtKB-KW"/>
</dbReference>
<comment type="caution">
    <text evidence="6">The sequence shown here is derived from an EMBL/GenBank/DDBJ whole genome shotgun (WGS) entry which is preliminary data.</text>
</comment>
<evidence type="ECO:0000256" key="3">
    <source>
        <dbReference type="ARBA" id="ARBA00022741"/>
    </source>
</evidence>
<reference evidence="6" key="1">
    <citation type="submission" date="2018-11" db="EMBL/GenBank/DDBJ databases">
        <authorList>
            <consortium name="Pathogen Informatics"/>
        </authorList>
    </citation>
    <scope>NUCLEOTIDE SEQUENCE</scope>
</reference>
<dbReference type="OrthoDB" id="3967at2759"/>
<evidence type="ECO:0000256" key="5">
    <source>
        <dbReference type="ARBA" id="ARBA00022840"/>
    </source>
</evidence>
<evidence type="ECO:0008006" key="8">
    <source>
        <dbReference type="Google" id="ProtNLM"/>
    </source>
</evidence>
<dbReference type="SUPFAM" id="SSF56112">
    <property type="entry name" value="Protein kinase-like (PK-like)"/>
    <property type="match status" value="1"/>
</dbReference>
<keyword evidence="4" id="KW-0418">Kinase</keyword>
<dbReference type="AlphaFoldDB" id="A0A448XJW8"/>
<evidence type="ECO:0000256" key="1">
    <source>
        <dbReference type="ARBA" id="ARBA00022527"/>
    </source>
</evidence>
<keyword evidence="1" id="KW-0723">Serine/threonine-protein kinase</keyword>
<proteinExistence type="predicted"/>
<dbReference type="InterPro" id="IPR011009">
    <property type="entry name" value="Kinase-like_dom_sf"/>
</dbReference>
<protein>
    <recommendedName>
        <fullName evidence="8">Protein kinase domain-containing protein</fullName>
    </recommendedName>
</protein>
<name>A0A448XJW8_9PLAT</name>
<keyword evidence="3" id="KW-0547">Nucleotide-binding</keyword>
<dbReference type="PANTHER" id="PTHR24058:SF103">
    <property type="entry name" value="SERINE_THREONINE-PROTEIN KINASE PRP4 HOMOLOG"/>
    <property type="match status" value="1"/>
</dbReference>
<dbReference type="GO" id="GO:0004674">
    <property type="term" value="F:protein serine/threonine kinase activity"/>
    <property type="evidence" value="ECO:0007669"/>
    <property type="project" value="UniProtKB-KW"/>
</dbReference>